<dbReference type="Proteomes" id="UP000182589">
    <property type="component" value="Unassembled WGS sequence"/>
</dbReference>
<organism evidence="9 10">
    <name type="scientific">Alicyclobacillus hesperidum</name>
    <dbReference type="NCBI Taxonomy" id="89784"/>
    <lineage>
        <taxon>Bacteria</taxon>
        <taxon>Bacillati</taxon>
        <taxon>Bacillota</taxon>
        <taxon>Bacilli</taxon>
        <taxon>Bacillales</taxon>
        <taxon>Alicyclobacillaceae</taxon>
        <taxon>Alicyclobacillus</taxon>
    </lineage>
</organism>
<evidence type="ECO:0000313" key="10">
    <source>
        <dbReference type="Proteomes" id="UP000182589"/>
    </source>
</evidence>
<dbReference type="Gene3D" id="3.20.20.80">
    <property type="entry name" value="Glycosidases"/>
    <property type="match status" value="1"/>
</dbReference>
<reference evidence="10" key="1">
    <citation type="submission" date="2016-10" db="EMBL/GenBank/DDBJ databases">
        <authorList>
            <person name="Varghese N."/>
        </authorList>
    </citation>
    <scope>NUCLEOTIDE SEQUENCE [LARGE SCALE GENOMIC DNA]</scope>
    <source>
        <strain evidence="10">DSM 12489</strain>
    </source>
</reference>
<evidence type="ECO:0000256" key="5">
    <source>
        <dbReference type="ARBA" id="ARBA00023295"/>
    </source>
</evidence>
<dbReference type="GO" id="GO:0005576">
    <property type="term" value="C:extracellular region"/>
    <property type="evidence" value="ECO:0007669"/>
    <property type="project" value="TreeGrafter"/>
</dbReference>
<dbReference type="PANTHER" id="PTHR31297:SF41">
    <property type="entry name" value="ENDOGLUCANASE, PUTATIVE (AFU_ORTHOLOGUE AFUA_5G01830)-RELATED"/>
    <property type="match status" value="1"/>
</dbReference>
<keyword evidence="2 7" id="KW-0378">Hydrolase</keyword>
<dbReference type="GO" id="GO:0030245">
    <property type="term" value="P:cellulose catabolic process"/>
    <property type="evidence" value="ECO:0007669"/>
    <property type="project" value="UniProtKB-KW"/>
</dbReference>
<dbReference type="SUPFAM" id="SSF51445">
    <property type="entry name" value="(Trans)glycosidases"/>
    <property type="match status" value="1"/>
</dbReference>
<dbReference type="EMBL" id="FNOJ01000010">
    <property type="protein sequence ID" value="SDW64650.1"/>
    <property type="molecule type" value="Genomic_DNA"/>
</dbReference>
<dbReference type="InterPro" id="IPR001547">
    <property type="entry name" value="Glyco_hydro_5"/>
</dbReference>
<evidence type="ECO:0000259" key="8">
    <source>
        <dbReference type="Pfam" id="PF00150"/>
    </source>
</evidence>
<gene>
    <name evidence="9" type="ORF">SAMN04489725_11041</name>
</gene>
<name>A0A1H2V8Q2_9BACL</name>
<sequence length="345" mass="40332">MPSEFMSGVNLGGWISQYWQASKEHFDTFIREEDIERIASWGMDHVRLPLDYPVIESDLHPGVYLEEGLHYIDKCLEWCEKYGLGLVLDLHRAPGYSFGTLDTNTLFDDETDQQRFVAIWEMFSKRYRGKRDQLWFELMNEVVDATSERWNRLAHRAIEAIRAIDPERIIVYGGNHYNSIDELRHIELVSRDERIIYTFHFYKPHLFTHQKASWSEVTKLYNRTISYPGRFPGLSEFLDGHPEFGGGENDLANTFMDKALLERYLQPAAEFMEQSGRKLYCGEYGVIDEAPLTSRIGWHRDVVDLLRKLGIGRACWSYKEMNFGLVNKAGRVIDPELVRIVSTRE</sequence>
<dbReference type="InterPro" id="IPR050386">
    <property type="entry name" value="Glycosyl_hydrolase_5"/>
</dbReference>
<keyword evidence="6" id="KW-0624">Polysaccharide degradation</keyword>
<dbReference type="InterPro" id="IPR017853">
    <property type="entry name" value="GH"/>
</dbReference>
<keyword evidence="5 7" id="KW-0326">Glycosidase</keyword>
<evidence type="ECO:0000256" key="6">
    <source>
        <dbReference type="ARBA" id="ARBA00023326"/>
    </source>
</evidence>
<keyword evidence="10" id="KW-1185">Reference proteome</keyword>
<protein>
    <submittedName>
        <fullName evidence="9">Aryl-phospho-beta-D-glucosidase BglC, GH1 family</fullName>
    </submittedName>
</protein>
<proteinExistence type="inferred from homology"/>
<dbReference type="Pfam" id="PF00150">
    <property type="entry name" value="Cellulase"/>
    <property type="match status" value="1"/>
</dbReference>
<dbReference type="AlphaFoldDB" id="A0A1H2V8Q2"/>
<keyword evidence="4" id="KW-0119">Carbohydrate metabolism</keyword>
<dbReference type="STRING" id="89784.SAMN04489725_11041"/>
<evidence type="ECO:0000256" key="3">
    <source>
        <dbReference type="ARBA" id="ARBA00023001"/>
    </source>
</evidence>
<dbReference type="PROSITE" id="PS00659">
    <property type="entry name" value="GLYCOSYL_HYDROL_F5"/>
    <property type="match status" value="1"/>
</dbReference>
<feature type="domain" description="Glycoside hydrolase family 5" evidence="8">
    <location>
        <begin position="29"/>
        <end position="320"/>
    </location>
</feature>
<dbReference type="GO" id="GO:0009986">
    <property type="term" value="C:cell surface"/>
    <property type="evidence" value="ECO:0007669"/>
    <property type="project" value="TreeGrafter"/>
</dbReference>
<dbReference type="RefSeq" id="WP_074693247.1">
    <property type="nucleotide sequence ID" value="NZ_FNOJ01000010.1"/>
</dbReference>
<comment type="similarity">
    <text evidence="1 7">Belongs to the glycosyl hydrolase 5 (cellulase A) family.</text>
</comment>
<dbReference type="InterPro" id="IPR018087">
    <property type="entry name" value="Glyco_hydro_5_CS"/>
</dbReference>
<accession>A0A1H2V8Q2</accession>
<dbReference type="GO" id="GO:0008422">
    <property type="term" value="F:beta-glucosidase activity"/>
    <property type="evidence" value="ECO:0007669"/>
    <property type="project" value="TreeGrafter"/>
</dbReference>
<evidence type="ECO:0000313" key="9">
    <source>
        <dbReference type="EMBL" id="SDW64650.1"/>
    </source>
</evidence>
<evidence type="ECO:0000256" key="4">
    <source>
        <dbReference type="ARBA" id="ARBA00023277"/>
    </source>
</evidence>
<evidence type="ECO:0000256" key="1">
    <source>
        <dbReference type="ARBA" id="ARBA00005641"/>
    </source>
</evidence>
<dbReference type="PANTHER" id="PTHR31297">
    <property type="entry name" value="GLUCAN ENDO-1,6-BETA-GLUCOSIDASE B"/>
    <property type="match status" value="1"/>
</dbReference>
<evidence type="ECO:0000256" key="2">
    <source>
        <dbReference type="ARBA" id="ARBA00022801"/>
    </source>
</evidence>
<evidence type="ECO:0000256" key="7">
    <source>
        <dbReference type="RuleBase" id="RU361153"/>
    </source>
</evidence>
<keyword evidence="3" id="KW-0136">Cellulose degradation</keyword>